<feature type="compositionally biased region" description="Low complexity" evidence="1">
    <location>
        <begin position="1711"/>
        <end position="1723"/>
    </location>
</feature>
<feature type="compositionally biased region" description="Low complexity" evidence="1">
    <location>
        <begin position="1053"/>
        <end position="1063"/>
    </location>
</feature>
<feature type="region of interest" description="Disordered" evidence="1">
    <location>
        <begin position="1293"/>
        <end position="1316"/>
    </location>
</feature>
<dbReference type="Proteomes" id="UP000290288">
    <property type="component" value="Unassembled WGS sequence"/>
</dbReference>
<feature type="compositionally biased region" description="Basic and acidic residues" evidence="1">
    <location>
        <begin position="851"/>
        <end position="882"/>
    </location>
</feature>
<dbReference type="EMBL" id="SDEE01000091">
    <property type="protein sequence ID" value="RXW21889.1"/>
    <property type="molecule type" value="Genomic_DNA"/>
</dbReference>
<keyword evidence="2" id="KW-0472">Membrane</keyword>
<proteinExistence type="predicted"/>
<keyword evidence="4" id="KW-1185">Reference proteome</keyword>
<feature type="compositionally biased region" description="Low complexity" evidence="1">
    <location>
        <begin position="1011"/>
        <end position="1025"/>
    </location>
</feature>
<feature type="compositionally biased region" description="Basic and acidic residues" evidence="1">
    <location>
        <begin position="643"/>
        <end position="663"/>
    </location>
</feature>
<feature type="compositionally biased region" description="Polar residues" evidence="1">
    <location>
        <begin position="798"/>
        <end position="820"/>
    </location>
</feature>
<feature type="compositionally biased region" description="Acidic residues" evidence="1">
    <location>
        <begin position="488"/>
        <end position="510"/>
    </location>
</feature>
<feature type="compositionally biased region" description="Polar residues" evidence="1">
    <location>
        <begin position="2000"/>
        <end position="2018"/>
    </location>
</feature>
<feature type="compositionally biased region" description="Low complexity" evidence="1">
    <location>
        <begin position="1963"/>
        <end position="1974"/>
    </location>
</feature>
<feature type="region of interest" description="Disordered" evidence="1">
    <location>
        <begin position="1695"/>
        <end position="2065"/>
    </location>
</feature>
<dbReference type="OrthoDB" id="2554322at2759"/>
<feature type="region of interest" description="Disordered" evidence="1">
    <location>
        <begin position="1552"/>
        <end position="1634"/>
    </location>
</feature>
<feature type="compositionally biased region" description="Low complexity" evidence="1">
    <location>
        <begin position="345"/>
        <end position="360"/>
    </location>
</feature>
<feature type="compositionally biased region" description="Acidic residues" evidence="1">
    <location>
        <begin position="1826"/>
        <end position="1837"/>
    </location>
</feature>
<feature type="compositionally biased region" description="Low complexity" evidence="1">
    <location>
        <begin position="1211"/>
        <end position="1226"/>
    </location>
</feature>
<reference evidence="3 4" key="1">
    <citation type="submission" date="2019-01" db="EMBL/GenBank/DDBJ databases">
        <title>Draft genome sequence of Psathyrella aberdarensis IHI B618.</title>
        <authorList>
            <person name="Buettner E."/>
            <person name="Kellner H."/>
        </authorList>
    </citation>
    <scope>NUCLEOTIDE SEQUENCE [LARGE SCALE GENOMIC DNA]</scope>
    <source>
        <strain evidence="3 4">IHI B618</strain>
    </source>
</reference>
<protein>
    <submittedName>
        <fullName evidence="3">Uncharacterized protein</fullName>
    </submittedName>
</protein>
<feature type="compositionally biased region" description="Low complexity" evidence="1">
    <location>
        <begin position="2019"/>
        <end position="2031"/>
    </location>
</feature>
<feature type="region of interest" description="Disordered" evidence="1">
    <location>
        <begin position="375"/>
        <end position="1149"/>
    </location>
</feature>
<feature type="compositionally biased region" description="Basic and acidic residues" evidence="1">
    <location>
        <begin position="1073"/>
        <end position="1084"/>
    </location>
</feature>
<feature type="region of interest" description="Disordered" evidence="1">
    <location>
        <begin position="1659"/>
        <end position="1678"/>
    </location>
</feature>
<feature type="compositionally biased region" description="Basic residues" evidence="1">
    <location>
        <begin position="601"/>
        <end position="611"/>
    </location>
</feature>
<feature type="region of interest" description="Disordered" evidence="1">
    <location>
        <begin position="1431"/>
        <end position="1477"/>
    </location>
</feature>
<accession>A0A4Q2DP95</accession>
<feature type="compositionally biased region" description="Low complexity" evidence="1">
    <location>
        <begin position="1437"/>
        <end position="1449"/>
    </location>
</feature>
<feature type="compositionally biased region" description="Polar residues" evidence="1">
    <location>
        <begin position="564"/>
        <end position="587"/>
    </location>
</feature>
<feature type="compositionally biased region" description="Low complexity" evidence="1">
    <location>
        <begin position="1297"/>
        <end position="1316"/>
    </location>
</feature>
<feature type="compositionally biased region" description="Low complexity" evidence="1">
    <location>
        <begin position="744"/>
        <end position="769"/>
    </location>
</feature>
<keyword evidence="2" id="KW-0812">Transmembrane</keyword>
<feature type="compositionally biased region" description="Polar residues" evidence="1">
    <location>
        <begin position="1553"/>
        <end position="1572"/>
    </location>
</feature>
<evidence type="ECO:0000313" key="3">
    <source>
        <dbReference type="EMBL" id="RXW21889.1"/>
    </source>
</evidence>
<feature type="compositionally biased region" description="Polar residues" evidence="1">
    <location>
        <begin position="1111"/>
        <end position="1122"/>
    </location>
</feature>
<feature type="compositionally biased region" description="Polar residues" evidence="1">
    <location>
        <begin position="1468"/>
        <end position="1477"/>
    </location>
</feature>
<feature type="compositionally biased region" description="Basic and acidic residues" evidence="1">
    <location>
        <begin position="1451"/>
        <end position="1465"/>
    </location>
</feature>
<feature type="transmembrane region" description="Helical" evidence="2">
    <location>
        <begin position="96"/>
        <end position="115"/>
    </location>
</feature>
<evidence type="ECO:0000313" key="4">
    <source>
        <dbReference type="Proteomes" id="UP000290288"/>
    </source>
</evidence>
<evidence type="ECO:0000256" key="1">
    <source>
        <dbReference type="SAM" id="MobiDB-lite"/>
    </source>
</evidence>
<feature type="compositionally biased region" description="Low complexity" evidence="1">
    <location>
        <begin position="1914"/>
        <end position="1937"/>
    </location>
</feature>
<feature type="region of interest" description="Disordered" evidence="1">
    <location>
        <begin position="322"/>
        <end position="360"/>
    </location>
</feature>
<feature type="transmembrane region" description="Helical" evidence="2">
    <location>
        <begin position="12"/>
        <end position="32"/>
    </location>
</feature>
<feature type="compositionally biased region" description="Low complexity" evidence="1">
    <location>
        <begin position="1492"/>
        <end position="1504"/>
    </location>
</feature>
<feature type="compositionally biased region" description="Low complexity" evidence="1">
    <location>
        <begin position="1742"/>
        <end position="1754"/>
    </location>
</feature>
<feature type="region of interest" description="Disordered" evidence="1">
    <location>
        <begin position="1175"/>
        <end position="1229"/>
    </location>
</feature>
<gene>
    <name evidence="3" type="ORF">EST38_g3963</name>
</gene>
<name>A0A4Q2DP95_9AGAR</name>
<feature type="transmembrane region" description="Helical" evidence="2">
    <location>
        <begin position="181"/>
        <end position="199"/>
    </location>
</feature>
<organism evidence="3 4">
    <name type="scientific">Candolleomyces aberdarensis</name>
    <dbReference type="NCBI Taxonomy" id="2316362"/>
    <lineage>
        <taxon>Eukaryota</taxon>
        <taxon>Fungi</taxon>
        <taxon>Dikarya</taxon>
        <taxon>Basidiomycota</taxon>
        <taxon>Agaricomycotina</taxon>
        <taxon>Agaricomycetes</taxon>
        <taxon>Agaricomycetidae</taxon>
        <taxon>Agaricales</taxon>
        <taxon>Agaricineae</taxon>
        <taxon>Psathyrellaceae</taxon>
        <taxon>Candolleomyces</taxon>
    </lineage>
</organism>
<feature type="compositionally biased region" description="Pro residues" evidence="1">
    <location>
        <begin position="1755"/>
        <end position="1769"/>
    </location>
</feature>
<comment type="caution">
    <text evidence="3">The sequence shown here is derived from an EMBL/GenBank/DDBJ whole genome shotgun (WGS) entry which is preliminary data.</text>
</comment>
<feature type="compositionally biased region" description="Low complexity" evidence="1">
    <location>
        <begin position="777"/>
        <end position="789"/>
    </location>
</feature>
<feature type="region of interest" description="Disordered" evidence="1">
    <location>
        <begin position="1489"/>
        <end position="1518"/>
    </location>
</feature>
<feature type="compositionally biased region" description="Low complexity" evidence="1">
    <location>
        <begin position="533"/>
        <end position="563"/>
    </location>
</feature>
<feature type="region of interest" description="Disordered" evidence="1">
    <location>
        <begin position="247"/>
        <end position="305"/>
    </location>
</feature>
<sequence>MVYLLFFLIAYYWYLTIGNTAYSGMVNIIFVLRIHALYSRSTKVLIGFTLLCLVELALEFYGTYYSGHEGASNVFPSPIPGWPGCFTMIKNVHIGLFAWIPCIIVPTCFFIATMLKLRESVALVNGGHATIDVLKDTKHISPVLLIFVRDGAFYYLLTTIITCVCTFLDSYKGKIYFTPSFPWFVAVYSLAGTHMILNLRRLGNPNTKRTQVFNAQSHTGGYESTNLKSMAFGKASQVHSIETYDMPSRYHSHDQPSENWDDDFEFNPTAPSAPPSAGPSSPVRRAKPRHAPPPLLGEGLAMMSPGTRISIASSEFTMEDWDAESQLDGGSPPRTGDIHLGNTATPTRRSPSSSPQHHQQTISMPISMALAAWSEDPQPKTPVKGGFPLSPPPTEEGATPQRAENWDDDFEDSPGRKPTRSPKAVGKTKQKDDEDDGGESWDEEFAAEEAKLGMGPPPPASRRTPRKRSSFSSEEEPWKKPKRYSMSEDGDFYDSDEDGEFGFKEDEEEDRTVTARSRKSLQQPSPPPPVPRLPTFLAPAPSSSSPRPFPRSPTSSVFSVPTTLAETRSYTSTTHLKPSISRGSSAGLSHLPPSPPIHKDRERRRLRKKSRPVPSTGVYELATYPRKSGDQIYPYSFSDGELEDIREREREKDAEDGVGERILPRMRTPSPPPPLPTSPEAAEGQPLVVPATPSGRGPGALLSRIGSVTSKWGAGRRRRRGSSMTPSEVASGRDDAQLTPRPQSSMSSLHPASSAHTTPPVPLPSTSSSAGNWFFRSSSGQSSASASSSNVLGGRKSLGTTATKINPSAKNLNGSVTDLNNEYEYDNSHTPVATPSKLVKRKSLGFVQLRRYAERSKRDEEREKGEESSTNDERERVRRDGILADSNGRRPMSMVNGGGVKTKVQPRHASYTYKEGRERKRSYTATSPPAEAPDPFVVQQQVATGDTDREDHRQLQPPPSQDSKEGKETTPMKSELGLRGLMGNVRRLSLVGKHKRTKSSSATGLNGTPPAIASVIAASNLSSSSTPGRPLTPSTSVPHLQHAYQHRQQYVTPSKSRPSSRPSGEYSARRSGSVKDRGRNRGNVDEDGGGADGGETVKLGPGLARGAEPTVPTTPTPISQCEKTPEPSPFALLPPIELQPPSPPRNGKEAEHLEGENVVSMGGVLSSASAAEAAMAAAASPRSPGKLSPRSPHSPGQSASLGRASPLTAPSSSSNSNSNTMSNTSTVKDLGSVIRRNSLGDLKIPARISQAQVSLRRDLGMVRDFAAHVESLKTLQDTYNELSGEIHALLDKHHQSQARQAAAAQSQQEQPSQSRATSPLGFFTLANLSRTHLGLKGRKRSSTITEGYPQAAASSASTLDVSARSPTSTATATASHLAYKELATALYTINSKYRVSLECAELLIELGGGSSSSANTGNDNVNTNSTVNLATTNVVQRSGSGTSTSSARSKGTRERAITLAGDDRPATPVSSRPGSRVGSYSSAYVPMGPAHSSPAVPSTVTSPPMASPSSWRASTGRHDLSQRQLALLRDMLNNPDHPAAAAAAAALASPLSFTSSGAPRSNPLSLAGSRQSIAEEPDMPFSSPSPNREWRWGNDAMNSTVTLPASDDESGATTDRTGNAHGGQGGGEKQKKKKLMTLSGFRDMLRALRRGVQESQQQLRVEEEVERPQASPAHGQQALLARTKVAAAAASTTSLSAGSSFDGHSTHSHGLQQQRQQPLAPRRLIQKKRPKSSSGAGEPESRSSSTTPYSKPSSSGPPPSSFQMPLPPKSPRRPSLASIFRIGSGSSSKKGVPVPGSATDSNASTHPHGVDSGSSCPEDNGPGGLDDGEREEEDWDQIDSASDLDGVDGKAFGTGVDTGATIRGASAGVRKGGKRKMLLAIGVGAGNGSGSGSGSGSGNEKRSPYLQQDPYAFRSTSGLGRRTVSGSRVRSASSTSVNASQTSLVGSMKGAPPTTHPIPTSPPASASSGPIASPNTAGSVRQPKLSDVQENVGESEWPLRTTSLSRQTGSTALPNGITSRSVSASKSIASSMMGKNKTGSVRSMPPQPFSPSSISSSTNFSHAGGNGGSYPDIKLIFTPENIRPLLENAKEVQARLRDCVEEMRALLKKEGATLGQVIAVGDGGVVVR</sequence>
<evidence type="ECO:0000256" key="2">
    <source>
        <dbReference type="SAM" id="Phobius"/>
    </source>
</evidence>
<feature type="compositionally biased region" description="Acidic residues" evidence="1">
    <location>
        <begin position="433"/>
        <end position="447"/>
    </location>
</feature>
<feature type="compositionally biased region" description="Gly residues" evidence="1">
    <location>
        <begin position="1883"/>
        <end position="1897"/>
    </location>
</feature>
<keyword evidence="2" id="KW-1133">Transmembrane helix</keyword>
<feature type="transmembrane region" description="Helical" evidence="2">
    <location>
        <begin position="152"/>
        <end position="169"/>
    </location>
</feature>
<feature type="compositionally biased region" description="Low complexity" evidence="1">
    <location>
        <begin position="1783"/>
        <end position="1797"/>
    </location>
</feature>